<dbReference type="Pfam" id="PF00196">
    <property type="entry name" value="GerE"/>
    <property type="match status" value="1"/>
</dbReference>
<keyword evidence="5" id="KW-1185">Reference proteome</keyword>
<dbReference type="InterPro" id="IPR027417">
    <property type="entry name" value="P-loop_NTPase"/>
</dbReference>
<dbReference type="Pfam" id="PF13191">
    <property type="entry name" value="AAA_16"/>
    <property type="match status" value="1"/>
</dbReference>
<keyword evidence="1" id="KW-0547">Nucleotide-binding</keyword>
<dbReference type="RefSeq" id="WP_167983375.1">
    <property type="nucleotide sequence ID" value="NZ_JAATEJ010000009.1"/>
</dbReference>
<dbReference type="PROSITE" id="PS50043">
    <property type="entry name" value="HTH_LUXR_2"/>
    <property type="match status" value="1"/>
</dbReference>
<dbReference type="PANTHER" id="PTHR16305:SF35">
    <property type="entry name" value="TRANSCRIPTIONAL ACTIVATOR DOMAIN"/>
    <property type="match status" value="1"/>
</dbReference>
<evidence type="ECO:0000256" key="2">
    <source>
        <dbReference type="ARBA" id="ARBA00022840"/>
    </source>
</evidence>
<protein>
    <submittedName>
        <fullName evidence="4">AAA family ATPase</fullName>
    </submittedName>
</protein>
<name>A0ABX0ZKY2_9ACTN</name>
<dbReference type="CDD" id="cd06170">
    <property type="entry name" value="LuxR_C_like"/>
    <property type="match status" value="1"/>
</dbReference>
<dbReference type="PROSITE" id="PS00622">
    <property type="entry name" value="HTH_LUXR_1"/>
    <property type="match status" value="1"/>
</dbReference>
<dbReference type="Proteomes" id="UP000734511">
    <property type="component" value="Unassembled WGS sequence"/>
</dbReference>
<evidence type="ECO:0000313" key="5">
    <source>
        <dbReference type="Proteomes" id="UP000734511"/>
    </source>
</evidence>
<dbReference type="InterPro" id="IPR041664">
    <property type="entry name" value="AAA_16"/>
</dbReference>
<dbReference type="PRINTS" id="PR00038">
    <property type="entry name" value="HTHLUXR"/>
</dbReference>
<dbReference type="InterPro" id="IPR036388">
    <property type="entry name" value="WH-like_DNA-bd_sf"/>
</dbReference>
<evidence type="ECO:0000313" key="4">
    <source>
        <dbReference type="EMBL" id="NJP44508.1"/>
    </source>
</evidence>
<feature type="domain" description="HTH luxR-type" evidence="3">
    <location>
        <begin position="864"/>
        <end position="929"/>
    </location>
</feature>
<keyword evidence="2" id="KW-0067">ATP-binding</keyword>
<evidence type="ECO:0000256" key="1">
    <source>
        <dbReference type="ARBA" id="ARBA00022741"/>
    </source>
</evidence>
<gene>
    <name evidence="4" type="ORF">HCN08_14045</name>
</gene>
<sequence length="933" mass="98696">MARRTEPAGTDAPLSGRGLLLATATAALDAGESVLLTGEPGIGRSTLAAALAAGRPGSLVLRCAPAEGERHLPFLGLIDLLSAVGDDDFAALSVRERSLLRAALHRSPGESRTAYGDVLALRMAVLKTLTALCDRSPVLLVLDDVQWLDRPSAQALAFVARRATRLRLCVIATLRTPYDPADGGGEAVWPTPVRELAVPAMTGRELGAMLDGYAWPRPVLARLHAACGGNPYVAVELAQALAEQHRACGRDPSGPLPVPAALRRQLLARLDPLGPRARRTLLVASAAVRPTVALLRRAGCDSAADDVGAAVRWGLVAPSPTGAVRFTQPLMPRVVYEDADDQARRDAHAALAEAAGDPVERAHHLASLAPGRDAETAAVLTSAAATARRRGAPALAARLGRLAAERTPLEHHAADADRRLTAAEDAVAAGDYPLARGLAHEVLGESVRPADRVRAWIVLLDSCGQAMAEVADVFPQALHDARGEPELLARLHYRLSWRAWVVEGSAVAALTHAARSAVLARRAGDRRTELLALTQQSALEFYLGRPGAERTLARALAAPQDPRVLFDHNGPVFLKHRRHLLHDRLDDARTELRALAYTVRYRGSAESLCQCLSGLAQVEILRGRCEAALDLAHQALRVTEQAGLSQGPAWYAVALAEAAGGGADRALAAAERARRHSEDDDDQLFLPRALHAEGHVRLLRGESAAAVHALQRVRLLETGQGQGDPAVRRWQPDLAEALVEAGCVDEAAELLARTRAMAARLGRRGLLAVLERPAALVTEARGEPARAAAQLVEAAGRLAGLPYRLEEARTYLALGRLHLRRGDAAQARGALAEAARLFARAGARPWSAATAAALARLDLPAPAAPAGLDALSVTERRVALLVAQGASNREIAARLAVSVKTVEAALTRAYRKLAVRSRVSLARAVMAGVGAAP</sequence>
<evidence type="ECO:0000259" key="3">
    <source>
        <dbReference type="PROSITE" id="PS50043"/>
    </source>
</evidence>
<dbReference type="SMART" id="SM00421">
    <property type="entry name" value="HTH_LUXR"/>
    <property type="match status" value="1"/>
</dbReference>
<dbReference type="InterPro" id="IPR003593">
    <property type="entry name" value="AAA+_ATPase"/>
</dbReference>
<proteinExistence type="predicted"/>
<dbReference type="InterPro" id="IPR000792">
    <property type="entry name" value="Tscrpt_reg_LuxR_C"/>
</dbReference>
<accession>A0ABX0ZKY2</accession>
<dbReference type="SMART" id="SM00382">
    <property type="entry name" value="AAA"/>
    <property type="match status" value="1"/>
</dbReference>
<dbReference type="InterPro" id="IPR011990">
    <property type="entry name" value="TPR-like_helical_dom_sf"/>
</dbReference>
<dbReference type="SUPFAM" id="SSF52540">
    <property type="entry name" value="P-loop containing nucleoside triphosphate hydrolases"/>
    <property type="match status" value="1"/>
</dbReference>
<comment type="caution">
    <text evidence="4">The sequence shown here is derived from an EMBL/GenBank/DDBJ whole genome shotgun (WGS) entry which is preliminary data.</text>
</comment>
<dbReference type="Gene3D" id="1.10.10.10">
    <property type="entry name" value="Winged helix-like DNA-binding domain superfamily/Winged helix DNA-binding domain"/>
    <property type="match status" value="1"/>
</dbReference>
<dbReference type="EMBL" id="JAATEJ010000009">
    <property type="protein sequence ID" value="NJP44508.1"/>
    <property type="molecule type" value="Genomic_DNA"/>
</dbReference>
<dbReference type="Gene3D" id="1.25.40.10">
    <property type="entry name" value="Tetratricopeptide repeat domain"/>
    <property type="match status" value="1"/>
</dbReference>
<reference evidence="4 5" key="1">
    <citation type="submission" date="2020-03" db="EMBL/GenBank/DDBJ databases">
        <title>WGS of actinomycetes isolated from Thailand.</title>
        <authorList>
            <person name="Thawai C."/>
        </authorList>
    </citation>
    <scope>NUCLEOTIDE SEQUENCE [LARGE SCALE GENOMIC DNA]</scope>
    <source>
        <strain evidence="4 5">PRB2-1</strain>
    </source>
</reference>
<dbReference type="InterPro" id="IPR016032">
    <property type="entry name" value="Sig_transdc_resp-reg_C-effctor"/>
</dbReference>
<dbReference type="SUPFAM" id="SSF48452">
    <property type="entry name" value="TPR-like"/>
    <property type="match status" value="2"/>
</dbReference>
<dbReference type="PANTHER" id="PTHR16305">
    <property type="entry name" value="TESTICULAR SOLUBLE ADENYLYL CYCLASE"/>
    <property type="match status" value="1"/>
</dbReference>
<organism evidence="4 5">
    <name type="scientific">Actinacidiphila epipremni</name>
    <dbReference type="NCBI Taxonomy" id="2053013"/>
    <lineage>
        <taxon>Bacteria</taxon>
        <taxon>Bacillati</taxon>
        <taxon>Actinomycetota</taxon>
        <taxon>Actinomycetes</taxon>
        <taxon>Kitasatosporales</taxon>
        <taxon>Streptomycetaceae</taxon>
        <taxon>Actinacidiphila</taxon>
    </lineage>
</organism>
<dbReference type="SUPFAM" id="SSF46894">
    <property type="entry name" value="C-terminal effector domain of the bipartite response regulators"/>
    <property type="match status" value="1"/>
</dbReference>